<dbReference type="Proteomes" id="UP000190056">
    <property type="component" value="Unassembled WGS sequence"/>
</dbReference>
<evidence type="ECO:0000313" key="8">
    <source>
        <dbReference type="Proteomes" id="UP000190056"/>
    </source>
</evidence>
<organism evidence="7 8">
    <name type="scientific">Cylindrospermopsis raciborskii CENA302</name>
    <dbReference type="NCBI Taxonomy" id="1170768"/>
    <lineage>
        <taxon>Bacteria</taxon>
        <taxon>Bacillati</taxon>
        <taxon>Cyanobacteriota</taxon>
        <taxon>Cyanophyceae</taxon>
        <taxon>Nostocales</taxon>
        <taxon>Aphanizomenonaceae</taxon>
        <taxon>Cylindrospermopsis</taxon>
    </lineage>
</organism>
<accession>A0A9Q5QZQ5</accession>
<evidence type="ECO:0000256" key="5">
    <source>
        <dbReference type="ARBA" id="ARBA00023136"/>
    </source>
</evidence>
<evidence type="ECO:0000313" key="7">
    <source>
        <dbReference type="EMBL" id="OPH11102.1"/>
    </source>
</evidence>
<dbReference type="GO" id="GO:0005886">
    <property type="term" value="C:plasma membrane"/>
    <property type="evidence" value="ECO:0007669"/>
    <property type="project" value="UniProtKB-SubCell"/>
</dbReference>
<dbReference type="AlphaFoldDB" id="A0A9Q5QZQ5"/>
<evidence type="ECO:0000256" key="4">
    <source>
        <dbReference type="ARBA" id="ARBA00022989"/>
    </source>
</evidence>
<keyword evidence="3 6" id="KW-0812">Transmembrane</keyword>
<dbReference type="InterPro" id="IPR050833">
    <property type="entry name" value="Poly_Biosynth_Transport"/>
</dbReference>
<dbReference type="PANTHER" id="PTHR30250">
    <property type="entry name" value="PST FAMILY PREDICTED COLANIC ACID TRANSPORTER"/>
    <property type="match status" value="1"/>
</dbReference>
<keyword evidence="5 6" id="KW-0472">Membrane</keyword>
<name>A0A9Q5QZQ5_9CYAN</name>
<comment type="subcellular location">
    <subcellularLocation>
        <location evidence="1">Cell membrane</location>
        <topology evidence="1">Multi-pass membrane protein</topology>
    </subcellularLocation>
</comment>
<feature type="transmembrane region" description="Helical" evidence="6">
    <location>
        <begin position="182"/>
        <end position="202"/>
    </location>
</feature>
<feature type="transmembrane region" description="Helical" evidence="6">
    <location>
        <begin position="37"/>
        <end position="63"/>
    </location>
</feature>
<feature type="transmembrane region" description="Helical" evidence="6">
    <location>
        <begin position="12"/>
        <end position="31"/>
    </location>
</feature>
<gene>
    <name evidence="7" type="ORF">CENA302_01865</name>
</gene>
<reference evidence="7 8" key="1">
    <citation type="submission" date="2017-01" db="EMBL/GenBank/DDBJ databases">
        <authorList>
            <person name="Abreu V.A."/>
            <person name="Popin R.V."/>
            <person name="Rigonato J."/>
            <person name="Andreote A.P."/>
            <person name="Schaker P.C."/>
            <person name="Hoff-Risseti C."/>
            <person name="Alvarenga D.O."/>
            <person name="Varani A.M."/>
            <person name="Fiore M.F."/>
        </authorList>
    </citation>
    <scope>NUCLEOTIDE SEQUENCE [LARGE SCALE GENOMIC DNA]</scope>
    <source>
        <strain evidence="7 8">CENA302</strain>
    </source>
</reference>
<dbReference type="InterPro" id="IPR002797">
    <property type="entry name" value="Polysacc_synth"/>
</dbReference>
<proteinExistence type="predicted"/>
<keyword evidence="4 6" id="KW-1133">Transmembrane helix</keyword>
<evidence type="ECO:0000256" key="2">
    <source>
        <dbReference type="ARBA" id="ARBA00022475"/>
    </source>
</evidence>
<dbReference type="PANTHER" id="PTHR30250:SF11">
    <property type="entry name" value="O-ANTIGEN TRANSPORTER-RELATED"/>
    <property type="match status" value="1"/>
</dbReference>
<evidence type="ECO:0000256" key="6">
    <source>
        <dbReference type="SAM" id="Phobius"/>
    </source>
</evidence>
<dbReference type="RefSeq" id="WP_079290529.1">
    <property type="nucleotide sequence ID" value="NZ_MTPU01000012.1"/>
</dbReference>
<feature type="transmembrane region" description="Helical" evidence="6">
    <location>
        <begin position="84"/>
        <end position="108"/>
    </location>
</feature>
<feature type="transmembrane region" description="Helical" evidence="6">
    <location>
        <begin position="120"/>
        <end position="142"/>
    </location>
</feature>
<sequence>MLKNGIYNSIGALIRATTGLATAPILSRLMGLEEYGVWTLISSVLAFLTVVEAGLSNTATVFISKDLREQDDLKVSHSMTITMSFMLVLALLASLLLYSNAPAVISLFPKLDHQQYKNSVLALKIGSFSILLQLLQQVFIGIEQAYQEYRLLSLLKTLQFTLFSLGWIAIAIQGGTSVTLTIWQLAVSSLIFGLHICVFSFLTKKQDLRVAWDKEKAALQDKV</sequence>
<protein>
    <recommendedName>
        <fullName evidence="9">Polysaccharide biosynthesis protein</fullName>
    </recommendedName>
</protein>
<evidence type="ECO:0000256" key="3">
    <source>
        <dbReference type="ARBA" id="ARBA00022692"/>
    </source>
</evidence>
<dbReference type="EMBL" id="MTPU01000012">
    <property type="protein sequence ID" value="OPH11102.1"/>
    <property type="molecule type" value="Genomic_DNA"/>
</dbReference>
<evidence type="ECO:0000256" key="1">
    <source>
        <dbReference type="ARBA" id="ARBA00004651"/>
    </source>
</evidence>
<evidence type="ECO:0008006" key="9">
    <source>
        <dbReference type="Google" id="ProtNLM"/>
    </source>
</evidence>
<comment type="caution">
    <text evidence="7">The sequence shown here is derived from an EMBL/GenBank/DDBJ whole genome shotgun (WGS) entry which is preliminary data.</text>
</comment>
<keyword evidence="2" id="KW-1003">Cell membrane</keyword>
<dbReference type="Pfam" id="PF01943">
    <property type="entry name" value="Polysacc_synt"/>
    <property type="match status" value="1"/>
</dbReference>
<feature type="transmembrane region" description="Helical" evidence="6">
    <location>
        <begin position="154"/>
        <end position="176"/>
    </location>
</feature>